<reference evidence="5" key="1">
    <citation type="journal article" date="2016" name="Nature">
        <title>The genome of the seagrass Zostera marina reveals angiosperm adaptation to the sea.</title>
        <authorList>
            <person name="Olsen J.L."/>
            <person name="Rouze P."/>
            <person name="Verhelst B."/>
            <person name="Lin Y.-C."/>
            <person name="Bayer T."/>
            <person name="Collen J."/>
            <person name="Dattolo E."/>
            <person name="De Paoli E."/>
            <person name="Dittami S."/>
            <person name="Maumus F."/>
            <person name="Michel G."/>
            <person name="Kersting A."/>
            <person name="Lauritano C."/>
            <person name="Lohaus R."/>
            <person name="Toepel M."/>
            <person name="Tonon T."/>
            <person name="Vanneste K."/>
            <person name="Amirebrahimi M."/>
            <person name="Brakel J."/>
            <person name="Bostroem C."/>
            <person name="Chovatia M."/>
            <person name="Grimwood J."/>
            <person name="Jenkins J.W."/>
            <person name="Jueterbock A."/>
            <person name="Mraz A."/>
            <person name="Stam W.T."/>
            <person name="Tice H."/>
            <person name="Bornberg-Bauer E."/>
            <person name="Green P.J."/>
            <person name="Pearson G.A."/>
            <person name="Procaccini G."/>
            <person name="Duarte C.M."/>
            <person name="Schmutz J."/>
            <person name="Reusch T.B.H."/>
            <person name="Van de Peer Y."/>
        </authorList>
    </citation>
    <scope>NUCLEOTIDE SEQUENCE [LARGE SCALE GENOMIC DNA]</scope>
    <source>
        <strain evidence="5">cv. Finnish</strain>
    </source>
</reference>
<protein>
    <recommendedName>
        <fullName evidence="6">DUF4378 domain-containing protein</fullName>
    </recommendedName>
</protein>
<dbReference type="PANTHER" id="PTHR47212:SF4">
    <property type="entry name" value="ADHESIN-LIKE PROTEIN, PUTATIVE (DUF3741)-RELATED"/>
    <property type="match status" value="1"/>
</dbReference>
<feature type="region of interest" description="Disordered" evidence="1">
    <location>
        <begin position="126"/>
        <end position="149"/>
    </location>
</feature>
<comment type="caution">
    <text evidence="4">The sequence shown here is derived from an EMBL/GenBank/DDBJ whole genome shotgun (WGS) entry which is preliminary data.</text>
</comment>
<sequence length="737" mass="83495">MRSSPGEKNIGCMNGIFKMFYAPSRKMLSDGSRSHWYRRNKNKRKLLTNSIEHDGLSEPGREKLDAASVNRRKEERISRKILDTQSKVGMSGLKTDVATANDSEFSNDTTNTDDLLERLYNHKHRDKKIEGLHSQPSEESSTSEMFVNPYDDPVLKKTLDEVLENIIRCRNSDINQTETNQSEDSTKKTLETLKSNKDLLLKVLQDPKIVNILIVKNAERLQQHTGDTSVKWEEHKSRGKQKIISFSEDGSEDSTPPRESDNNSLSQGLRRIVILKPNQQVRKEASSEIMDLTSPSQSSYSSSSNMEIERGPFHYIAKEIKKFKRVISVSQQRHVLTDDDVLQQYRPQPSESQVSVDIADVSEYLKPDDSLCSSSIEHASQSSENTNDPDLKASGVSSLGKREEDSVSSLPTQSWMDFEILNCNGDHSSFEPRILDSIPNCLHINTAQEQDNASSSGKTLSVKDFETTANDTEVEHFDITEICKDDRVSTCSTLDLYEDQPQSESILSSTIASKSPQKTDTYNSATVLESLLLDKVIRYGSIKTERDAADVFRLPLRKMVFEERSDYEHISELCVSDADFKFDYMKALLEASDLCQPESKSRDQNSTLLFDSSLYDEVETPSGEIPDDLRILFDCIAEVIEDIHGKSANFMPWVSLINPKFRPFPYGEKLIEATWRGLNLNFVSWFPVTLEQNVKRDMDTGTWMDTRESVDDIGIAVADEILDSILEDTLLDLWGVE</sequence>
<dbReference type="EMBL" id="LFYR01000915">
    <property type="protein sequence ID" value="KMZ67277.1"/>
    <property type="molecule type" value="Genomic_DNA"/>
</dbReference>
<evidence type="ECO:0000259" key="2">
    <source>
        <dbReference type="Pfam" id="PF12552"/>
    </source>
</evidence>
<proteinExistence type="predicted"/>
<accession>A0A0K9PGB2</accession>
<dbReference type="OrthoDB" id="770239at2759"/>
<dbReference type="STRING" id="29655.A0A0K9PGB2"/>
<evidence type="ECO:0000256" key="1">
    <source>
        <dbReference type="SAM" id="MobiDB-lite"/>
    </source>
</evidence>
<evidence type="ECO:0008006" key="6">
    <source>
        <dbReference type="Google" id="ProtNLM"/>
    </source>
</evidence>
<feature type="compositionally biased region" description="Low complexity" evidence="1">
    <location>
        <begin position="294"/>
        <end position="304"/>
    </location>
</feature>
<keyword evidence="5" id="KW-1185">Reference proteome</keyword>
<feature type="region of interest" description="Disordered" evidence="1">
    <location>
        <begin position="284"/>
        <end position="305"/>
    </location>
</feature>
<feature type="region of interest" description="Disordered" evidence="1">
    <location>
        <begin position="373"/>
        <end position="410"/>
    </location>
</feature>
<evidence type="ECO:0000313" key="5">
    <source>
        <dbReference type="Proteomes" id="UP000036987"/>
    </source>
</evidence>
<evidence type="ECO:0000259" key="3">
    <source>
        <dbReference type="Pfam" id="PF14309"/>
    </source>
</evidence>
<dbReference type="AlphaFoldDB" id="A0A0K9PGB2"/>
<feature type="compositionally biased region" description="Polar residues" evidence="1">
    <location>
        <begin position="134"/>
        <end position="145"/>
    </location>
</feature>
<organism evidence="4 5">
    <name type="scientific">Zostera marina</name>
    <name type="common">Eelgrass</name>
    <dbReference type="NCBI Taxonomy" id="29655"/>
    <lineage>
        <taxon>Eukaryota</taxon>
        <taxon>Viridiplantae</taxon>
        <taxon>Streptophyta</taxon>
        <taxon>Embryophyta</taxon>
        <taxon>Tracheophyta</taxon>
        <taxon>Spermatophyta</taxon>
        <taxon>Magnoliopsida</taxon>
        <taxon>Liliopsida</taxon>
        <taxon>Zosteraceae</taxon>
        <taxon>Zostera</taxon>
    </lineage>
</organism>
<feature type="domain" description="DUF3741" evidence="2">
    <location>
        <begin position="188"/>
        <end position="208"/>
    </location>
</feature>
<feature type="domain" description="DUF4378" evidence="3">
    <location>
        <begin position="582"/>
        <end position="728"/>
    </location>
</feature>
<dbReference type="PANTHER" id="PTHR47212">
    <property type="entry name" value="ADHESIN-LIKE PROTEIN, PUTATIVE (DUF3741)-RELATED"/>
    <property type="match status" value="1"/>
</dbReference>
<dbReference type="InterPro" id="IPR025486">
    <property type="entry name" value="DUF4378"/>
</dbReference>
<dbReference type="Proteomes" id="UP000036987">
    <property type="component" value="Unassembled WGS sequence"/>
</dbReference>
<feature type="region of interest" description="Disordered" evidence="1">
    <location>
        <begin position="224"/>
        <end position="269"/>
    </location>
</feature>
<dbReference type="Pfam" id="PF12552">
    <property type="entry name" value="DUF3741"/>
    <property type="match status" value="1"/>
</dbReference>
<dbReference type="Pfam" id="PF14309">
    <property type="entry name" value="DUF4378"/>
    <property type="match status" value="1"/>
</dbReference>
<name>A0A0K9PGB2_ZOSMR</name>
<feature type="compositionally biased region" description="Low complexity" evidence="1">
    <location>
        <begin position="373"/>
        <end position="383"/>
    </location>
</feature>
<dbReference type="InterPro" id="IPR022212">
    <property type="entry name" value="DUF3741"/>
</dbReference>
<gene>
    <name evidence="4" type="ORF">ZOSMA_26G00250</name>
</gene>
<evidence type="ECO:0000313" key="4">
    <source>
        <dbReference type="EMBL" id="KMZ67277.1"/>
    </source>
</evidence>